<dbReference type="EMBL" id="QRGP01000003">
    <property type="protein sequence ID" value="RDV01449.1"/>
    <property type="molecule type" value="Genomic_DNA"/>
</dbReference>
<keyword evidence="3" id="KW-1185">Reference proteome</keyword>
<gene>
    <name evidence="2" type="ORF">DXH95_14225</name>
</gene>
<comment type="caution">
    <text evidence="2">The sequence shown here is derived from an EMBL/GenBank/DDBJ whole genome shotgun (WGS) entry which is preliminary data.</text>
</comment>
<feature type="domain" description="NADP-dependent oxidoreductase" evidence="1">
    <location>
        <begin position="26"/>
        <end position="294"/>
    </location>
</feature>
<dbReference type="InterPro" id="IPR020471">
    <property type="entry name" value="AKR"/>
</dbReference>
<dbReference type="GO" id="GO:0005829">
    <property type="term" value="C:cytosol"/>
    <property type="evidence" value="ECO:0007669"/>
    <property type="project" value="TreeGrafter"/>
</dbReference>
<dbReference type="AlphaFoldDB" id="A0A371B1I1"/>
<dbReference type="InterPro" id="IPR050523">
    <property type="entry name" value="AKR_Detox_Biosynth"/>
</dbReference>
<dbReference type="PROSITE" id="PS00062">
    <property type="entry name" value="ALDOKETO_REDUCTASE_2"/>
    <property type="match status" value="1"/>
</dbReference>
<reference evidence="3" key="1">
    <citation type="submission" date="2018-08" db="EMBL/GenBank/DDBJ databases">
        <authorList>
            <person name="Kim S.-J."/>
            <person name="Jung G.-Y."/>
        </authorList>
    </citation>
    <scope>NUCLEOTIDE SEQUENCE [LARGE SCALE GENOMIC DNA]</scope>
    <source>
        <strain evidence="3">GY_G</strain>
    </source>
</reference>
<dbReference type="PRINTS" id="PR00069">
    <property type="entry name" value="ALDKETRDTASE"/>
</dbReference>
<dbReference type="SUPFAM" id="SSF51430">
    <property type="entry name" value="NAD(P)-linked oxidoreductase"/>
    <property type="match status" value="1"/>
</dbReference>
<organism evidence="2 3">
    <name type="scientific">Sphingorhabdus pulchriflava</name>
    <dbReference type="NCBI Taxonomy" id="2292257"/>
    <lineage>
        <taxon>Bacteria</taxon>
        <taxon>Pseudomonadati</taxon>
        <taxon>Pseudomonadota</taxon>
        <taxon>Alphaproteobacteria</taxon>
        <taxon>Sphingomonadales</taxon>
        <taxon>Sphingomonadaceae</taxon>
        <taxon>Sphingorhabdus</taxon>
    </lineage>
</organism>
<evidence type="ECO:0000313" key="3">
    <source>
        <dbReference type="Proteomes" id="UP000263833"/>
    </source>
</evidence>
<dbReference type="Pfam" id="PF00248">
    <property type="entry name" value="Aldo_ket_red"/>
    <property type="match status" value="1"/>
</dbReference>
<dbReference type="GO" id="GO:0016491">
    <property type="term" value="F:oxidoreductase activity"/>
    <property type="evidence" value="ECO:0007669"/>
    <property type="project" value="InterPro"/>
</dbReference>
<dbReference type="PANTHER" id="PTHR43364">
    <property type="entry name" value="NADH-SPECIFIC METHYLGLYOXAL REDUCTASE-RELATED"/>
    <property type="match status" value="1"/>
</dbReference>
<name>A0A371B1I1_9SPHN</name>
<dbReference type="InterPro" id="IPR036812">
    <property type="entry name" value="NAD(P)_OxRdtase_dom_sf"/>
</dbReference>
<sequence length="307" mass="32997">MNANQTLPAPAKMRRLGNSEIEVSGIAWGMWRLAENGRTAADAAKLVHSALDAGINFLDTADIYGFNGESGFGDAEALLGEVLAAEPALRARMVLASKGGIIPPLPYDQSAAYLSSALDASLKRLQAETIDLYQIHRPDILAHPQEVAKTLDDAVKAGKIRTIGVSNFTIHQIAALNQFLGHKLVATQPEISPLRITCFENGELDQAMMMGLTPLAWSPLGGGRLANPDSERDNAVAAELDRVAGEQGVSRSVAAYSWLMAHPAGIIPIVGSQQPERIAEAVEAYKVRWSRQDWYAVLVAARGERLP</sequence>
<dbReference type="InterPro" id="IPR023210">
    <property type="entry name" value="NADP_OxRdtase_dom"/>
</dbReference>
<evidence type="ECO:0000259" key="1">
    <source>
        <dbReference type="Pfam" id="PF00248"/>
    </source>
</evidence>
<protein>
    <submittedName>
        <fullName evidence="2">Aldo/keto reductase</fullName>
    </submittedName>
</protein>
<dbReference type="PANTHER" id="PTHR43364:SF1">
    <property type="entry name" value="OXIDOREDUCTASE YDHF"/>
    <property type="match status" value="1"/>
</dbReference>
<proteinExistence type="predicted"/>
<dbReference type="Gene3D" id="3.20.20.100">
    <property type="entry name" value="NADP-dependent oxidoreductase domain"/>
    <property type="match status" value="1"/>
</dbReference>
<dbReference type="Proteomes" id="UP000263833">
    <property type="component" value="Unassembled WGS sequence"/>
</dbReference>
<accession>A0A371B1I1</accession>
<dbReference type="OrthoDB" id="7181835at2"/>
<dbReference type="InterPro" id="IPR018170">
    <property type="entry name" value="Aldo/ket_reductase_CS"/>
</dbReference>
<evidence type="ECO:0000313" key="2">
    <source>
        <dbReference type="EMBL" id="RDV01449.1"/>
    </source>
</evidence>